<reference evidence="2 3" key="1">
    <citation type="submission" date="2019-02" db="EMBL/GenBank/DDBJ databases">
        <title>Deep-cultivation of Planctomycetes and their phenomic and genomic characterization uncovers novel biology.</title>
        <authorList>
            <person name="Wiegand S."/>
            <person name="Jogler M."/>
            <person name="Boedeker C."/>
            <person name="Pinto D."/>
            <person name="Vollmers J."/>
            <person name="Rivas-Marin E."/>
            <person name="Kohn T."/>
            <person name="Peeters S.H."/>
            <person name="Heuer A."/>
            <person name="Rast P."/>
            <person name="Oberbeckmann S."/>
            <person name="Bunk B."/>
            <person name="Jeske O."/>
            <person name="Meyerdierks A."/>
            <person name="Storesund J.E."/>
            <person name="Kallscheuer N."/>
            <person name="Luecker S."/>
            <person name="Lage O.M."/>
            <person name="Pohl T."/>
            <person name="Merkel B.J."/>
            <person name="Hornburger P."/>
            <person name="Mueller R.-W."/>
            <person name="Bruemmer F."/>
            <person name="Labrenz M."/>
            <person name="Spormann A.M."/>
            <person name="Op den Camp H."/>
            <person name="Overmann J."/>
            <person name="Amann R."/>
            <person name="Jetten M.S.M."/>
            <person name="Mascher T."/>
            <person name="Medema M.H."/>
            <person name="Devos D.P."/>
            <person name="Kaster A.-K."/>
            <person name="Ovreas L."/>
            <person name="Rohde M."/>
            <person name="Galperin M.Y."/>
            <person name="Jogler C."/>
        </authorList>
    </citation>
    <scope>NUCLEOTIDE SEQUENCE [LARGE SCALE GENOMIC DNA]</scope>
    <source>
        <strain evidence="2 3">Pan44</strain>
    </source>
</reference>
<protein>
    <recommendedName>
        <fullName evidence="4">Nucleotidyltransferase</fullName>
    </recommendedName>
</protein>
<dbReference type="RefSeq" id="WP_145027817.1">
    <property type="nucleotide sequence ID" value="NZ_CP036271.1"/>
</dbReference>
<dbReference type="InterPro" id="IPR006116">
    <property type="entry name" value="NT_2-5OAS_ClassI-CCAase"/>
</dbReference>
<evidence type="ECO:0008006" key="4">
    <source>
        <dbReference type="Google" id="ProtNLM"/>
    </source>
</evidence>
<dbReference type="AlphaFoldDB" id="A0A517SA39"/>
<dbReference type="KEGG" id="ccos:Pan44_10060"/>
<name>A0A517SA39_9PLAN</name>
<keyword evidence="1" id="KW-0051">Antiviral defense</keyword>
<evidence type="ECO:0000313" key="3">
    <source>
        <dbReference type="Proteomes" id="UP000315700"/>
    </source>
</evidence>
<sequence>MSDFQRYMHLQAGRAYRIGAAFDSFIDTQIGIGAGTRERASASHSALRGYLRGLAQENEGFPRILRDTDRDFLGGSFARHTKIWPLNDIDVYLPIDGTGLVYSQGGFQAPYTVLTDEVLDTNPLAVDRDRWWDGGYLSSAKLINGFAEALRSNYPVTTRVRRVGEAVMVTLSNDLGFDVVPCFSLKPHAAYEDPFYLIPDGSNGWIKTNPRLDQQLSDELHRKNNRSLRRAVKLFKWWSNEFVGGRIESYYAELAIMRAFELQNRLGTTITSVSVGTCVAFQAVRDAVRAGDLPPILNGSPAVESGALTTTDLTRINQAVANGDRAIRHEQADQIEEAFEAWRAVFGHEFPTA</sequence>
<dbReference type="GO" id="GO:0051607">
    <property type="term" value="P:defense response to virus"/>
    <property type="evidence" value="ECO:0007669"/>
    <property type="project" value="UniProtKB-KW"/>
</dbReference>
<dbReference type="Gene3D" id="3.30.460.90">
    <property type="match status" value="1"/>
</dbReference>
<dbReference type="OrthoDB" id="2082416at2"/>
<accession>A0A517SA39</accession>
<dbReference type="Proteomes" id="UP000315700">
    <property type="component" value="Chromosome"/>
</dbReference>
<dbReference type="InParanoid" id="A0A517SA39"/>
<dbReference type="EMBL" id="CP036271">
    <property type="protein sequence ID" value="QDT52991.1"/>
    <property type="molecule type" value="Genomic_DNA"/>
</dbReference>
<proteinExistence type="predicted"/>
<keyword evidence="3" id="KW-1185">Reference proteome</keyword>
<evidence type="ECO:0000313" key="2">
    <source>
        <dbReference type="EMBL" id="QDT52991.1"/>
    </source>
</evidence>
<dbReference type="GO" id="GO:0016779">
    <property type="term" value="F:nucleotidyltransferase activity"/>
    <property type="evidence" value="ECO:0007669"/>
    <property type="project" value="InterPro"/>
</dbReference>
<dbReference type="CDD" id="cd05400">
    <property type="entry name" value="NT_2-5OAS_ClassI-CCAase"/>
    <property type="match status" value="1"/>
</dbReference>
<evidence type="ECO:0000256" key="1">
    <source>
        <dbReference type="ARBA" id="ARBA00023118"/>
    </source>
</evidence>
<organism evidence="2 3">
    <name type="scientific">Caulifigura coniformis</name>
    <dbReference type="NCBI Taxonomy" id="2527983"/>
    <lineage>
        <taxon>Bacteria</taxon>
        <taxon>Pseudomonadati</taxon>
        <taxon>Planctomycetota</taxon>
        <taxon>Planctomycetia</taxon>
        <taxon>Planctomycetales</taxon>
        <taxon>Planctomycetaceae</taxon>
        <taxon>Caulifigura</taxon>
    </lineage>
</organism>
<gene>
    <name evidence="2" type="ORF">Pan44_10060</name>
</gene>